<keyword evidence="7" id="KW-0479">Metal-binding</keyword>
<feature type="signal peptide" evidence="13">
    <location>
        <begin position="1"/>
        <end position="24"/>
    </location>
</feature>
<evidence type="ECO:0000256" key="12">
    <source>
        <dbReference type="ARBA" id="ARBA00031533"/>
    </source>
</evidence>
<evidence type="ECO:0000256" key="2">
    <source>
        <dbReference type="ARBA" id="ARBA00001947"/>
    </source>
</evidence>
<keyword evidence="8" id="KW-0378">Hydrolase</keyword>
<dbReference type="PANTHER" id="PTHR11533:SF297">
    <property type="entry name" value="AMINOPEPTIDASE N"/>
    <property type="match status" value="1"/>
</dbReference>
<evidence type="ECO:0000256" key="4">
    <source>
        <dbReference type="ARBA" id="ARBA00012564"/>
    </source>
</evidence>
<keyword evidence="9" id="KW-0862">Zinc</keyword>
<evidence type="ECO:0000259" key="15">
    <source>
        <dbReference type="Pfam" id="PF17900"/>
    </source>
</evidence>
<dbReference type="Pfam" id="PF01433">
    <property type="entry name" value="Peptidase_M1"/>
    <property type="match status" value="1"/>
</dbReference>
<protein>
    <recommendedName>
        <fullName evidence="5">Aminopeptidase N</fullName>
        <ecNumber evidence="4">3.4.11.2</ecNumber>
    </recommendedName>
    <alternativeName>
        <fullName evidence="11">Alanine aminopeptidase</fullName>
    </alternativeName>
    <alternativeName>
        <fullName evidence="12">Lysyl aminopeptidase</fullName>
    </alternativeName>
</protein>
<comment type="similarity">
    <text evidence="3">Belongs to the peptidase M1 family.</text>
</comment>
<comment type="cofactor">
    <cofactor evidence="2">
        <name>Zn(2+)</name>
        <dbReference type="ChEBI" id="CHEBI:29105"/>
    </cofactor>
</comment>
<evidence type="ECO:0000256" key="9">
    <source>
        <dbReference type="ARBA" id="ARBA00022833"/>
    </source>
</evidence>
<evidence type="ECO:0000313" key="17">
    <source>
        <dbReference type="Proteomes" id="UP000805614"/>
    </source>
</evidence>
<dbReference type="EMBL" id="JABVEC010000001">
    <property type="protein sequence ID" value="MBC6463942.1"/>
    <property type="molecule type" value="Genomic_DNA"/>
</dbReference>
<evidence type="ECO:0000256" key="8">
    <source>
        <dbReference type="ARBA" id="ARBA00022801"/>
    </source>
</evidence>
<dbReference type="InterPro" id="IPR027268">
    <property type="entry name" value="Peptidase_M4/M1_CTD_sf"/>
</dbReference>
<evidence type="ECO:0000313" key="16">
    <source>
        <dbReference type="EMBL" id="MBC6463942.1"/>
    </source>
</evidence>
<evidence type="ECO:0000256" key="5">
    <source>
        <dbReference type="ARBA" id="ARBA00015611"/>
    </source>
</evidence>
<dbReference type="Proteomes" id="UP000805614">
    <property type="component" value="Unassembled WGS sequence"/>
</dbReference>
<dbReference type="SUPFAM" id="SSF55486">
    <property type="entry name" value="Metalloproteases ('zincins'), catalytic domain"/>
    <property type="match status" value="1"/>
</dbReference>
<evidence type="ECO:0000256" key="13">
    <source>
        <dbReference type="SAM" id="SignalP"/>
    </source>
</evidence>
<evidence type="ECO:0000256" key="10">
    <source>
        <dbReference type="ARBA" id="ARBA00023049"/>
    </source>
</evidence>
<accession>A0ABR7LGH9</accession>
<keyword evidence="13" id="KW-0732">Signal</keyword>
<reference evidence="16 17" key="1">
    <citation type="submission" date="2020-06" db="EMBL/GenBank/DDBJ databases">
        <title>Actinomadura xiongansis sp. nov., isolated from soil of Baiyangdian.</title>
        <authorList>
            <person name="Zhang X."/>
        </authorList>
    </citation>
    <scope>NUCLEOTIDE SEQUENCE [LARGE SCALE GENOMIC DNA]</scope>
    <source>
        <strain evidence="16 17">HBUM206468</strain>
    </source>
</reference>
<gene>
    <name evidence="16" type="ORF">HKK74_00290</name>
</gene>
<dbReference type="Gene3D" id="2.60.40.1730">
    <property type="entry name" value="tricorn interacting facor f3 domain"/>
    <property type="match status" value="1"/>
</dbReference>
<dbReference type="InterPro" id="IPR042097">
    <property type="entry name" value="Aminopeptidase_N-like_N_sf"/>
</dbReference>
<dbReference type="SUPFAM" id="SSF63737">
    <property type="entry name" value="Leukotriene A4 hydrolase N-terminal domain"/>
    <property type="match status" value="1"/>
</dbReference>
<keyword evidence="17" id="KW-1185">Reference proteome</keyword>
<dbReference type="Gene3D" id="1.10.390.10">
    <property type="entry name" value="Neutral Protease Domain 2"/>
    <property type="match status" value="1"/>
</dbReference>
<name>A0ABR7LGH9_9ACTN</name>
<organism evidence="16 17">
    <name type="scientific">Actinomadura alba</name>
    <dbReference type="NCBI Taxonomy" id="406431"/>
    <lineage>
        <taxon>Bacteria</taxon>
        <taxon>Bacillati</taxon>
        <taxon>Actinomycetota</taxon>
        <taxon>Actinomycetes</taxon>
        <taxon>Streptosporangiales</taxon>
        <taxon>Thermomonosporaceae</taxon>
        <taxon>Actinomadura</taxon>
    </lineage>
</organism>
<evidence type="ECO:0000256" key="7">
    <source>
        <dbReference type="ARBA" id="ARBA00022723"/>
    </source>
</evidence>
<keyword evidence="6" id="KW-0645">Protease</keyword>
<comment type="caution">
    <text evidence="16">The sequence shown here is derived from an EMBL/GenBank/DDBJ whole genome shotgun (WGS) entry which is preliminary data.</text>
</comment>
<feature type="domain" description="Peptidase M1 membrane alanine aminopeptidase" evidence="14">
    <location>
        <begin position="312"/>
        <end position="455"/>
    </location>
</feature>
<comment type="catalytic activity">
    <reaction evidence="1">
        <text>Release of an N-terminal amino acid, Xaa-|-Yaa- from a peptide, amide or arylamide. Xaa is preferably Ala, but may be most amino acids including Pro (slow action). When a terminal hydrophobic residue is followed by a prolyl residue, the two may be released as an intact Xaa-Pro dipeptide.</text>
        <dbReference type="EC" id="3.4.11.2"/>
    </reaction>
</comment>
<evidence type="ECO:0000259" key="14">
    <source>
        <dbReference type="Pfam" id="PF01433"/>
    </source>
</evidence>
<evidence type="ECO:0000256" key="1">
    <source>
        <dbReference type="ARBA" id="ARBA00000098"/>
    </source>
</evidence>
<dbReference type="InterPro" id="IPR050344">
    <property type="entry name" value="Peptidase_M1_aminopeptidases"/>
</dbReference>
<dbReference type="PANTHER" id="PTHR11533">
    <property type="entry name" value="PROTEASE M1 ZINC METALLOPROTEASE"/>
    <property type="match status" value="1"/>
</dbReference>
<evidence type="ECO:0000256" key="11">
    <source>
        <dbReference type="ARBA" id="ARBA00029811"/>
    </source>
</evidence>
<dbReference type="InterPro" id="IPR014782">
    <property type="entry name" value="Peptidase_M1_dom"/>
</dbReference>
<dbReference type="InterPro" id="IPR045357">
    <property type="entry name" value="Aminopeptidase_N-like_N"/>
</dbReference>
<proteinExistence type="inferred from homology"/>
<evidence type="ECO:0000256" key="3">
    <source>
        <dbReference type="ARBA" id="ARBA00010136"/>
    </source>
</evidence>
<dbReference type="EC" id="3.4.11.2" evidence="4"/>
<dbReference type="CDD" id="cd09603">
    <property type="entry name" value="M1_APN_like"/>
    <property type="match status" value="1"/>
</dbReference>
<feature type="chain" id="PRO_5046618949" description="Aminopeptidase N" evidence="13">
    <location>
        <begin position="25"/>
        <end position="498"/>
    </location>
</feature>
<dbReference type="Pfam" id="PF17900">
    <property type="entry name" value="Peptidase_M1_N"/>
    <property type="match status" value="1"/>
</dbReference>
<dbReference type="PRINTS" id="PR00756">
    <property type="entry name" value="ALADIPTASE"/>
</dbReference>
<evidence type="ECO:0000256" key="6">
    <source>
        <dbReference type="ARBA" id="ARBA00022670"/>
    </source>
</evidence>
<dbReference type="InterPro" id="IPR001930">
    <property type="entry name" value="Peptidase_M1"/>
</dbReference>
<sequence length="498" mass="54631">MQRARLIAVTAGAVGVLVAVPAAAVDSGLGAPGIGDVYYPDYGNGGYDVSHYDLRLKYQPVSDQLEGTATILATAKQDLTRFHLDFALDVSAVQVNGQDAKYVASGGHELVVTPPSTLRAGRPMNVVVRYSGTPSKVKIDNLTPWQRTVDGAVAANEPEMAWWWFPSNDHPLDKATYDVSVAVPDGTKAISNGVLTRRTSQFGWTRFDWRVSQPQATYLATLAIGKFDMRFATTKSGLPMVTAYSDNLGSAAGAAKASVERTGEVIEWESGIFGPYPFDAAGGYVPQTNVRFALETQTRSFYSPAFFARGSNLYVVVHENAHQWFGDSVSVASWRDIWLNEGFATYAEWLWSEKQGEGTAQQLADFTYAFYPASSSFWKVKPGDPGKGKEFHESVYDRGALALQALRNTVGDAAFFRTLREWVAAKKYGNATITEFVALAEKVSGKQLDELFKTWLFTSGRPAARPAAHAARLTASAPERPRSWERIHRTHEHLHGRP</sequence>
<keyword evidence="10" id="KW-0482">Metalloprotease</keyword>
<feature type="domain" description="Aminopeptidase N-like N-terminal" evidence="15">
    <location>
        <begin position="50"/>
        <end position="219"/>
    </location>
</feature>